<dbReference type="Gene3D" id="2.60.120.380">
    <property type="match status" value="1"/>
</dbReference>
<dbReference type="EMBL" id="JAPMOU010000016">
    <property type="protein sequence ID" value="MDE1463055.1"/>
    <property type="molecule type" value="Genomic_DNA"/>
</dbReference>
<keyword evidence="3" id="KW-1185">Reference proteome</keyword>
<dbReference type="Proteomes" id="UP001528823">
    <property type="component" value="Unassembled WGS sequence"/>
</dbReference>
<feature type="domain" description="Peptidase C-terminal archaeal/bacterial" evidence="1">
    <location>
        <begin position="10"/>
        <end position="77"/>
    </location>
</feature>
<accession>A0ABT5U9K5</accession>
<name>A0ABT5U9K5_9GAMM</name>
<dbReference type="Pfam" id="PF04151">
    <property type="entry name" value="PPC"/>
    <property type="match status" value="1"/>
</dbReference>
<evidence type="ECO:0000259" key="1">
    <source>
        <dbReference type="Pfam" id="PF04151"/>
    </source>
</evidence>
<evidence type="ECO:0000313" key="3">
    <source>
        <dbReference type="Proteomes" id="UP001528823"/>
    </source>
</evidence>
<gene>
    <name evidence="2" type="ORF">ORQ98_13880</name>
</gene>
<dbReference type="InterPro" id="IPR007280">
    <property type="entry name" value="Peptidase_C_arc/bac"/>
</dbReference>
<proteinExistence type="predicted"/>
<protein>
    <submittedName>
        <fullName evidence="2">PPC domain-containing protein</fullName>
    </submittedName>
</protein>
<comment type="caution">
    <text evidence="2">The sequence shown here is derived from an EMBL/GenBank/DDBJ whole genome shotgun (WGS) entry which is preliminary data.</text>
</comment>
<evidence type="ECO:0000313" key="2">
    <source>
        <dbReference type="EMBL" id="MDE1463055.1"/>
    </source>
</evidence>
<sequence length="118" mass="12997">MGANKGQWKYYKITVPAGAKNLVIKTAGGTGDGDLYVNAGSKPTLSKYTCRPYYYGNNETCKVSAVSKQTVYFIGIHAYANYNGVTLTADYQENTFDELNYDLTDESVFIEFGEGAKK</sequence>
<organism evidence="2 3">
    <name type="scientific">Spartinivicinus poritis</name>
    <dbReference type="NCBI Taxonomy" id="2994640"/>
    <lineage>
        <taxon>Bacteria</taxon>
        <taxon>Pseudomonadati</taxon>
        <taxon>Pseudomonadota</taxon>
        <taxon>Gammaproteobacteria</taxon>
        <taxon>Oceanospirillales</taxon>
        <taxon>Zooshikellaceae</taxon>
        <taxon>Spartinivicinus</taxon>
    </lineage>
</organism>
<reference evidence="2 3" key="1">
    <citation type="submission" date="2022-11" db="EMBL/GenBank/DDBJ databases">
        <title>Spartinivicinus poritis sp. nov., isolated from scleractinian coral Porites lutea.</title>
        <authorList>
            <person name="Zhang G."/>
            <person name="Cai L."/>
            <person name="Wei Q."/>
        </authorList>
    </citation>
    <scope>NUCLEOTIDE SEQUENCE [LARGE SCALE GENOMIC DNA]</scope>
    <source>
        <strain evidence="2 3">A2-2</strain>
    </source>
</reference>